<feature type="chain" id="PRO_5003003645" description="Fimbrial-type adhesion domain-containing protein" evidence="1">
    <location>
        <begin position="19"/>
        <end position="162"/>
    </location>
</feature>
<feature type="domain" description="Fimbrial-type adhesion" evidence="2">
    <location>
        <begin position="29"/>
        <end position="162"/>
    </location>
</feature>
<dbReference type="PANTHER" id="PTHR33420">
    <property type="entry name" value="FIMBRIAL SUBUNIT ELFA-RELATED"/>
    <property type="match status" value="1"/>
</dbReference>
<dbReference type="HOGENOM" id="CLU_114111_1_1_6"/>
<dbReference type="Pfam" id="PF00419">
    <property type="entry name" value="Fimbrial"/>
    <property type="match status" value="1"/>
</dbReference>
<dbReference type="InterPro" id="IPR000259">
    <property type="entry name" value="Adhesion_dom_fimbrial"/>
</dbReference>
<evidence type="ECO:0000313" key="3">
    <source>
        <dbReference type="EMBL" id="CBA33891.1"/>
    </source>
</evidence>
<feature type="signal peptide" evidence="1">
    <location>
        <begin position="1"/>
        <end position="18"/>
    </location>
</feature>
<gene>
    <name evidence="3" type="ordered locus">Ctu_36400</name>
</gene>
<dbReference type="InterPro" id="IPR008966">
    <property type="entry name" value="Adhesion_dom_sf"/>
</dbReference>
<reference evidence="4" key="2">
    <citation type="journal article" date="2011" name="J. Bacteriol.">
        <title>Complete genome sequence of Cronobacter turicensis LMG 23827, a food-borne pathogen causing deaths in neonates.</title>
        <authorList>
            <person name="Stephan R."/>
            <person name="Lehner A."/>
            <person name="Tischler P."/>
            <person name="Rattei T."/>
        </authorList>
    </citation>
    <scope>NUCLEOTIDE SEQUENCE [LARGE SCALE GENOMIC DNA]</scope>
    <source>
        <strain evidence="4">DSM 18703 / CCUG 55852 / LMG 23827 / z3032</strain>
    </source>
</reference>
<evidence type="ECO:0000259" key="2">
    <source>
        <dbReference type="Pfam" id="PF00419"/>
    </source>
</evidence>
<dbReference type="PANTHER" id="PTHR33420:SF34">
    <property type="entry name" value="MINOR FIMBRIAL SUBUNIT"/>
    <property type="match status" value="1"/>
</dbReference>
<name>C9Y129_CROTZ</name>
<protein>
    <recommendedName>
        <fullName evidence="2">Fimbrial-type adhesion domain-containing protein</fullName>
    </recommendedName>
</protein>
<reference evidence="3 4" key="1">
    <citation type="journal article" date="2010" name="J. Bacteriol.">
        <title>Complete Genome Sequence of Cronobacter turicensis LMG 23827, a foodborne pathogen causing deaths in neonates.</title>
        <authorList>
            <person name="Stephan R."/>
            <person name="Lehner A."/>
            <person name="Tischler P."/>
            <person name="Rattei T."/>
        </authorList>
    </citation>
    <scope>NUCLEOTIDE SEQUENCE [LARGE SCALE GENOMIC DNA]</scope>
    <source>
        <strain evidence="4">DSM 18703 / CCUG 55852 / LMG 23827 / z3032</strain>
    </source>
</reference>
<dbReference type="EMBL" id="FN543093">
    <property type="protein sequence ID" value="CBA33891.1"/>
    <property type="molecule type" value="Genomic_DNA"/>
</dbReference>
<dbReference type="Gene3D" id="2.60.40.1090">
    <property type="entry name" value="Fimbrial-type adhesion domain"/>
    <property type="match status" value="1"/>
</dbReference>
<dbReference type="GO" id="GO:0043709">
    <property type="term" value="P:cell adhesion involved in single-species biofilm formation"/>
    <property type="evidence" value="ECO:0007669"/>
    <property type="project" value="TreeGrafter"/>
</dbReference>
<keyword evidence="1" id="KW-0732">Signal</keyword>
<dbReference type="PATRIC" id="fig|693216.3.peg.3443"/>
<dbReference type="KEGG" id="ctu:CTU_36400"/>
<organism evidence="3 4">
    <name type="scientific">Cronobacter turicensis (strain DSM 18703 / CCUG 55852 / LMG 23827 / z3032)</name>
    <dbReference type="NCBI Taxonomy" id="693216"/>
    <lineage>
        <taxon>Bacteria</taxon>
        <taxon>Pseudomonadati</taxon>
        <taxon>Pseudomonadota</taxon>
        <taxon>Gammaproteobacteria</taxon>
        <taxon>Enterobacterales</taxon>
        <taxon>Enterobacteriaceae</taxon>
        <taxon>Cronobacter</taxon>
    </lineage>
</organism>
<dbReference type="InterPro" id="IPR036937">
    <property type="entry name" value="Adhesion_dom_fimbrial_sf"/>
</dbReference>
<dbReference type="SUPFAM" id="SSF49401">
    <property type="entry name" value="Bacterial adhesins"/>
    <property type="match status" value="1"/>
</dbReference>
<dbReference type="AlphaFoldDB" id="C9Y129"/>
<dbReference type="InterPro" id="IPR050263">
    <property type="entry name" value="Bact_Fimbrial_Adh_Pro"/>
</dbReference>
<dbReference type="GO" id="GO:0009289">
    <property type="term" value="C:pilus"/>
    <property type="evidence" value="ECO:0007669"/>
    <property type="project" value="InterPro"/>
</dbReference>
<accession>C9Y129</accession>
<keyword evidence="4" id="KW-1185">Reference proteome</keyword>
<evidence type="ECO:0000256" key="1">
    <source>
        <dbReference type="SAM" id="SignalP"/>
    </source>
</evidence>
<evidence type="ECO:0000313" key="4">
    <source>
        <dbReference type="Proteomes" id="UP000002069"/>
    </source>
</evidence>
<dbReference type="Proteomes" id="UP000002069">
    <property type="component" value="Chromosome"/>
</dbReference>
<sequence>MATSLFPLALVFAGNALAEDQQNTVMVTVSVTINASPCEINNNQNIDVDFGDSVITTDVMAGTVEKTINYMLDCSNADTAKTLKMRISGTGADFNADLLQTSIPELAIKLKADGTDFPLNTDLTLATTTSKPNLVAVLQGKPGARLPTGGFTAGATMTVDYQ</sequence>
<proteinExistence type="predicted"/>